<feature type="transmembrane region" description="Helical" evidence="1">
    <location>
        <begin position="6"/>
        <end position="25"/>
    </location>
</feature>
<dbReference type="PANTHER" id="PTHR43833:SF11">
    <property type="entry name" value="VOLTAGE-GATED POTASSIUM CHANNEL KCH"/>
    <property type="match status" value="1"/>
</dbReference>
<sequence>MSQRIFASIIVGVLFALGLWGQYVIAPQKLTTELTTAVYEILMLFFLSGEWTLELDPVPLQIELVRFLAPLAAVTSIILVLASNSRVSMGNRLVHYYSGHMIVVGLGDKSWQFLRTCDPSLKIVVVEREPDNLLIQRARDLGIRVLVGDIFEDRMLERINVTHASQLIALTGDDGTNVELAIKTRTRLRESGSHAAHLKIHIHLNEIGLAHQLESYPKFFADYSIAEISFFSVYDLSARLLLRDYPPDVFADVANQERVHLAIYGFKRLAAKLVVEAALMCQYANGSRIRFSIFDADADEKMLRFNKQYPDLAQICDYSFIKQATIGPHVFSGDVAALLPSVTQHIICTDTDEESLNVALMLRAALLNKRASNAPILVRMQRTSGLAQLLESNTGEQEIPDGLYPFGMFDEVLHVDNVLTRQLDKLARGIHQMYLESQPNLPGASGESSHHKALQLWNDLPQWERKQNLLKADHWFIRLRAIRCAPANQPSVVPVFHAEEVAAQAKMEHNRYVNTKLYDGWRYGPKRIEEAKINPFLVPWEQLSAAQQQRETEEATLQAEYFAQRSGIFTERKLVIGVTGHR</sequence>
<name>A0A972VXU4_9GAMM</name>
<dbReference type="Pfam" id="PF02254">
    <property type="entry name" value="TrkA_N"/>
    <property type="match status" value="1"/>
</dbReference>
<dbReference type="InterPro" id="IPR003148">
    <property type="entry name" value="RCK_N"/>
</dbReference>
<dbReference type="Gene3D" id="3.40.50.720">
    <property type="entry name" value="NAD(P)-binding Rossmann-like Domain"/>
    <property type="match status" value="1"/>
</dbReference>
<evidence type="ECO:0000259" key="2">
    <source>
        <dbReference type="Pfam" id="PF02254"/>
    </source>
</evidence>
<evidence type="ECO:0000256" key="1">
    <source>
        <dbReference type="SAM" id="Phobius"/>
    </source>
</evidence>
<comment type="caution">
    <text evidence="3">The sequence shown here is derived from an EMBL/GenBank/DDBJ whole genome shotgun (WGS) entry which is preliminary data.</text>
</comment>
<reference evidence="3" key="1">
    <citation type="submission" date="2020-05" db="EMBL/GenBank/DDBJ databases">
        <title>Sulfur intermediates as new biogeochemical hubs in an aquatic model microbial ecosystem.</title>
        <authorList>
            <person name="Vigneron A."/>
        </authorList>
    </citation>
    <scope>NUCLEOTIDE SEQUENCE</scope>
    <source>
        <strain evidence="3">Bin.250</strain>
    </source>
</reference>
<feature type="domain" description="RCK N-terminal" evidence="2">
    <location>
        <begin position="102"/>
        <end position="186"/>
    </location>
</feature>
<accession>A0A972VXU4</accession>
<dbReference type="PANTHER" id="PTHR43833">
    <property type="entry name" value="POTASSIUM CHANNEL PROTEIN 2-RELATED-RELATED"/>
    <property type="match status" value="1"/>
</dbReference>
<evidence type="ECO:0000313" key="3">
    <source>
        <dbReference type="EMBL" id="NQV65663.1"/>
    </source>
</evidence>
<dbReference type="AlphaFoldDB" id="A0A972VXU4"/>
<protein>
    <submittedName>
        <fullName evidence="3">NAD-binding protein</fullName>
    </submittedName>
</protein>
<gene>
    <name evidence="3" type="ORF">HQ497_09895</name>
</gene>
<evidence type="ECO:0000313" key="4">
    <source>
        <dbReference type="Proteomes" id="UP000754644"/>
    </source>
</evidence>
<dbReference type="EMBL" id="JABMOJ010000368">
    <property type="protein sequence ID" value="NQV65663.1"/>
    <property type="molecule type" value="Genomic_DNA"/>
</dbReference>
<dbReference type="Proteomes" id="UP000754644">
    <property type="component" value="Unassembled WGS sequence"/>
</dbReference>
<keyword evidence="1" id="KW-0812">Transmembrane</keyword>
<dbReference type="SUPFAM" id="SSF51735">
    <property type="entry name" value="NAD(P)-binding Rossmann-fold domains"/>
    <property type="match status" value="1"/>
</dbReference>
<dbReference type="Gene3D" id="6.20.350.10">
    <property type="match status" value="1"/>
</dbReference>
<organism evidence="3 4">
    <name type="scientific">SAR86 cluster bacterium</name>
    <dbReference type="NCBI Taxonomy" id="2030880"/>
    <lineage>
        <taxon>Bacteria</taxon>
        <taxon>Pseudomonadati</taxon>
        <taxon>Pseudomonadota</taxon>
        <taxon>Gammaproteobacteria</taxon>
        <taxon>SAR86 cluster</taxon>
    </lineage>
</organism>
<keyword evidence="1" id="KW-0472">Membrane</keyword>
<dbReference type="GO" id="GO:0006813">
    <property type="term" value="P:potassium ion transport"/>
    <property type="evidence" value="ECO:0007669"/>
    <property type="project" value="InterPro"/>
</dbReference>
<dbReference type="InterPro" id="IPR036291">
    <property type="entry name" value="NAD(P)-bd_dom_sf"/>
</dbReference>
<feature type="non-terminal residue" evidence="3">
    <location>
        <position position="582"/>
    </location>
</feature>
<dbReference type="InterPro" id="IPR050721">
    <property type="entry name" value="Trk_Ktr_HKT_K-transport"/>
</dbReference>
<keyword evidence="1" id="KW-1133">Transmembrane helix</keyword>
<proteinExistence type="predicted"/>